<dbReference type="Pfam" id="PF02753">
    <property type="entry name" value="PapD_C"/>
    <property type="match status" value="1"/>
</dbReference>
<proteinExistence type="inferred from homology"/>
<dbReference type="AlphaFoldDB" id="A0A5M9R344"/>
<dbReference type="InterPro" id="IPR001829">
    <property type="entry name" value="Pili_assmbl_chaperone_bac"/>
</dbReference>
<evidence type="ECO:0000256" key="1">
    <source>
        <dbReference type="ARBA" id="ARBA00004418"/>
    </source>
</evidence>
<dbReference type="InterPro" id="IPR050643">
    <property type="entry name" value="Periplasmic_pilus_chap"/>
</dbReference>
<comment type="subcellular location">
    <subcellularLocation>
        <location evidence="1">Periplasm</location>
    </subcellularLocation>
</comment>
<dbReference type="PRINTS" id="PR00969">
    <property type="entry name" value="CHAPERONPILI"/>
</dbReference>
<evidence type="ECO:0000256" key="4">
    <source>
        <dbReference type="ARBA" id="ARBA00022764"/>
    </source>
</evidence>
<evidence type="ECO:0000313" key="9">
    <source>
        <dbReference type="Proteomes" id="UP000322181"/>
    </source>
</evidence>
<dbReference type="Gene3D" id="2.60.40.10">
    <property type="entry name" value="Immunoglobulins"/>
    <property type="match status" value="2"/>
</dbReference>
<dbReference type="InterPro" id="IPR016147">
    <property type="entry name" value="Pili_assmbl_chaperone_N"/>
</dbReference>
<dbReference type="RefSeq" id="WP_082970697.1">
    <property type="nucleotide sequence ID" value="NZ_BAAAFS010000002.1"/>
</dbReference>
<dbReference type="GO" id="GO:0030288">
    <property type="term" value="C:outer membrane-bounded periplasmic space"/>
    <property type="evidence" value="ECO:0007669"/>
    <property type="project" value="InterPro"/>
</dbReference>
<evidence type="ECO:0000259" key="7">
    <source>
        <dbReference type="Pfam" id="PF02753"/>
    </source>
</evidence>
<evidence type="ECO:0000256" key="3">
    <source>
        <dbReference type="ARBA" id="ARBA00022729"/>
    </source>
</evidence>
<evidence type="ECO:0000256" key="5">
    <source>
        <dbReference type="ARBA" id="ARBA00023186"/>
    </source>
</evidence>
<evidence type="ECO:0000313" key="8">
    <source>
        <dbReference type="EMBL" id="KAA8715354.1"/>
    </source>
</evidence>
<evidence type="ECO:0000256" key="2">
    <source>
        <dbReference type="ARBA" id="ARBA00007399"/>
    </source>
</evidence>
<dbReference type="GO" id="GO:0071555">
    <property type="term" value="P:cell wall organization"/>
    <property type="evidence" value="ECO:0007669"/>
    <property type="project" value="InterPro"/>
</dbReference>
<protein>
    <submittedName>
        <fullName evidence="8">Molecular chaperone</fullName>
    </submittedName>
</protein>
<keyword evidence="5" id="KW-0143">Chaperone</keyword>
<reference evidence="8 9" key="1">
    <citation type="submission" date="2019-09" db="EMBL/GenBank/DDBJ databases">
        <title>Draft genome sequence of various Type strains from the CCUG.</title>
        <authorList>
            <person name="Pineiro-Iglesias B."/>
            <person name="Tunovic T."/>
            <person name="Unosson C."/>
            <person name="Inganas E."/>
            <person name="Ohlen M."/>
            <person name="Cardew S."/>
            <person name="Jensie-Markopoulos S."/>
            <person name="Salva-Serra F."/>
            <person name="Jaen-Luchoro D."/>
            <person name="Karlsson R."/>
            <person name="Svensson-Stadler L."/>
            <person name="Chun J."/>
            <person name="Moore E."/>
        </authorList>
    </citation>
    <scope>NUCLEOTIDE SEQUENCE [LARGE SCALE GENOMIC DNA]</scope>
    <source>
        <strain evidence="8 9">CCUG 53682T</strain>
    </source>
</reference>
<accession>A0A5M9R344</accession>
<dbReference type="PANTHER" id="PTHR30251:SF0">
    <property type="entry name" value="FIMBRIAL CHAPERONE PROTEIN ELFD-RELATED"/>
    <property type="match status" value="1"/>
</dbReference>
<dbReference type="OrthoDB" id="6466280at2"/>
<dbReference type="SUPFAM" id="SSF49354">
    <property type="entry name" value="PapD-like"/>
    <property type="match status" value="1"/>
</dbReference>
<dbReference type="InterPro" id="IPR013783">
    <property type="entry name" value="Ig-like_fold"/>
</dbReference>
<dbReference type="Proteomes" id="UP000322181">
    <property type="component" value="Unassembled WGS sequence"/>
</dbReference>
<dbReference type="InterPro" id="IPR036316">
    <property type="entry name" value="Pili_assmbl_chap_C_dom_sf"/>
</dbReference>
<organism evidence="8 9">
    <name type="scientific">Morganella psychrotolerans</name>
    <dbReference type="NCBI Taxonomy" id="368603"/>
    <lineage>
        <taxon>Bacteria</taxon>
        <taxon>Pseudomonadati</taxon>
        <taxon>Pseudomonadota</taxon>
        <taxon>Gammaproteobacteria</taxon>
        <taxon>Enterobacterales</taxon>
        <taxon>Morganellaceae</taxon>
        <taxon>Morganella</taxon>
    </lineage>
</organism>
<gene>
    <name evidence="8" type="ORF">F4V73_10245</name>
</gene>
<feature type="domain" description="Pili assembly chaperone N-terminal" evidence="6">
    <location>
        <begin position="36"/>
        <end position="156"/>
    </location>
</feature>
<evidence type="ECO:0000259" key="6">
    <source>
        <dbReference type="Pfam" id="PF00345"/>
    </source>
</evidence>
<sequence>MQKITGYLFLFLMLLFSASVYSQSENNILFSLKRHTYVEGDKSISIGLRNGENEPYLVQTGVAELDIRSGTDQLTENSKNIPFIVIPPLYKIMPDSYYDWRIIFSSENNSLPKDRESVYLTKFLFIPSSQKNESDKTKMSVMRSFVFKIYYRPKNIESLKINDIQDKISFHRRENTLLVKNDSPIFVTFDTLRINSKDIDSRELFKPVPPLSEQIFNLPQGIPENNQIEWKLLDEYAFPLDKNTSKATSL</sequence>
<dbReference type="InterPro" id="IPR008962">
    <property type="entry name" value="PapD-like_sf"/>
</dbReference>
<name>A0A5M9R344_9GAMM</name>
<dbReference type="PANTHER" id="PTHR30251">
    <property type="entry name" value="PILUS ASSEMBLY CHAPERONE"/>
    <property type="match status" value="1"/>
</dbReference>
<dbReference type="SUPFAM" id="SSF49584">
    <property type="entry name" value="Periplasmic chaperone C-domain"/>
    <property type="match status" value="1"/>
</dbReference>
<keyword evidence="3" id="KW-0732">Signal</keyword>
<feature type="domain" description="Pili assembly chaperone C-terminal" evidence="7">
    <location>
        <begin position="179"/>
        <end position="236"/>
    </location>
</feature>
<dbReference type="EMBL" id="VXKB01000002">
    <property type="protein sequence ID" value="KAA8715354.1"/>
    <property type="molecule type" value="Genomic_DNA"/>
</dbReference>
<comment type="similarity">
    <text evidence="2">Belongs to the periplasmic pilus chaperone family.</text>
</comment>
<dbReference type="InterPro" id="IPR016148">
    <property type="entry name" value="Pili_assmbl_chaperone_C"/>
</dbReference>
<keyword evidence="4" id="KW-0574">Periplasm</keyword>
<comment type="caution">
    <text evidence="8">The sequence shown here is derived from an EMBL/GenBank/DDBJ whole genome shotgun (WGS) entry which is preliminary data.</text>
</comment>
<dbReference type="Pfam" id="PF00345">
    <property type="entry name" value="PapD_N"/>
    <property type="match status" value="1"/>
</dbReference>